<dbReference type="GeneID" id="92358335"/>
<dbReference type="Proteomes" id="UP000674143">
    <property type="component" value="Unassembled WGS sequence"/>
</dbReference>
<evidence type="ECO:0000313" key="1">
    <source>
        <dbReference type="EMBL" id="KAG5468976.1"/>
    </source>
</evidence>
<evidence type="ECO:0000313" key="2">
    <source>
        <dbReference type="Proteomes" id="UP000674143"/>
    </source>
</evidence>
<accession>A0A836G6I1</accession>
<dbReference type="RefSeq" id="XP_067059953.1">
    <property type="nucleotide sequence ID" value="XM_067204401.1"/>
</dbReference>
<name>A0A836G6I1_9TRYP</name>
<protein>
    <submittedName>
        <fullName evidence="1">Uncharacterized protein</fullName>
    </submittedName>
</protein>
<reference evidence="2" key="2">
    <citation type="journal article" date="2021" name="Sci. Data">
        <title>Chromosome-scale genome sequencing, assembly and annotation of six genomes from subfamily Leishmaniinae.</title>
        <authorList>
            <person name="Almutairi H."/>
            <person name="Urbaniak M.D."/>
            <person name="Bates M.D."/>
            <person name="Jariyapan N."/>
            <person name="Kwakye-Nuako G."/>
            <person name="Thomaz Soccol V."/>
            <person name="Al-Salem W.S."/>
            <person name="Dillon R.J."/>
            <person name="Bates P.A."/>
            <person name="Gatherer D."/>
        </authorList>
    </citation>
    <scope>NUCLEOTIDE SEQUENCE [LARGE SCALE GENOMIC DNA]</scope>
</reference>
<keyword evidence="2" id="KW-1185">Reference proteome</keyword>
<reference evidence="2" key="1">
    <citation type="journal article" date="2021" name="Microbiol. Resour. Announc.">
        <title>LGAAP: Leishmaniinae Genome Assembly and Annotation Pipeline.</title>
        <authorList>
            <person name="Almutairi H."/>
            <person name="Urbaniak M.D."/>
            <person name="Bates M.D."/>
            <person name="Jariyapan N."/>
            <person name="Kwakye-Nuako G."/>
            <person name="Thomaz-Soccol V."/>
            <person name="Al-Salem W.S."/>
            <person name="Dillon R.J."/>
            <person name="Bates P.A."/>
            <person name="Gatherer D."/>
        </authorList>
    </citation>
    <scope>NUCLEOTIDE SEQUENCE [LARGE SCALE GENOMIC DNA]</scope>
</reference>
<dbReference type="AlphaFoldDB" id="A0A836G6I1"/>
<sequence>MTRCQMMSSRPFCRSNTQQPRRKAAITTARLAKTVASISAGFARVPTATGVAASCATGAAPTLTSSEATLDAEIARGKRIVFAVRRCSRITSRTLDCHGSAHVVGRRRYFYPRYPVLRRAASLCLLGRGSALLLRRAMHRS</sequence>
<gene>
    <name evidence="1" type="ORF">LSCM4_02369</name>
</gene>
<proteinExistence type="predicted"/>
<organism evidence="1 2">
    <name type="scientific">Leishmania orientalis</name>
    <dbReference type="NCBI Taxonomy" id="2249476"/>
    <lineage>
        <taxon>Eukaryota</taxon>
        <taxon>Discoba</taxon>
        <taxon>Euglenozoa</taxon>
        <taxon>Kinetoplastea</taxon>
        <taxon>Metakinetoplastina</taxon>
        <taxon>Trypanosomatida</taxon>
        <taxon>Trypanosomatidae</taxon>
        <taxon>Leishmaniinae</taxon>
        <taxon>Leishmania</taxon>
    </lineage>
</organism>
<dbReference type="EMBL" id="JAFHLR010000033">
    <property type="protein sequence ID" value="KAG5468976.1"/>
    <property type="molecule type" value="Genomic_DNA"/>
</dbReference>
<comment type="caution">
    <text evidence="1">The sequence shown here is derived from an EMBL/GenBank/DDBJ whole genome shotgun (WGS) entry which is preliminary data.</text>
</comment>
<dbReference type="KEGG" id="loi:92358335"/>